<proteinExistence type="predicted"/>
<comment type="caution">
    <text evidence="1">The sequence shown here is derived from an EMBL/GenBank/DDBJ whole genome shotgun (WGS) entry which is preliminary data.</text>
</comment>
<dbReference type="InterPro" id="IPR007169">
    <property type="entry name" value="RemA-like"/>
</dbReference>
<dbReference type="EMBL" id="BMIR01000014">
    <property type="protein sequence ID" value="GGE48141.1"/>
    <property type="molecule type" value="Genomic_DNA"/>
</dbReference>
<protein>
    <recommendedName>
        <fullName evidence="3">DUF370 domain-containing protein</fullName>
    </recommendedName>
</protein>
<evidence type="ECO:0008006" key="3">
    <source>
        <dbReference type="Google" id="ProtNLM"/>
    </source>
</evidence>
<organism evidence="1 2">
    <name type="scientific">Pullulanibacillus camelliae</name>
    <dbReference type="NCBI Taxonomy" id="1707096"/>
    <lineage>
        <taxon>Bacteria</taxon>
        <taxon>Bacillati</taxon>
        <taxon>Bacillota</taxon>
        <taxon>Bacilli</taxon>
        <taxon>Bacillales</taxon>
        <taxon>Sporolactobacillaceae</taxon>
        <taxon>Pullulanibacillus</taxon>
    </lineage>
</organism>
<accession>A0A8J2YJJ8</accession>
<dbReference type="NCBIfam" id="NF046065">
    <property type="entry name" value="MtxRegRemB"/>
    <property type="match status" value="1"/>
</dbReference>
<keyword evidence="2" id="KW-1185">Reference proteome</keyword>
<dbReference type="Pfam" id="PF04025">
    <property type="entry name" value="RemA-like"/>
    <property type="match status" value="1"/>
</dbReference>
<name>A0A8J2YJJ8_9BACL</name>
<reference evidence="1" key="2">
    <citation type="submission" date="2020-09" db="EMBL/GenBank/DDBJ databases">
        <authorList>
            <person name="Sun Q."/>
            <person name="Zhou Y."/>
        </authorList>
    </citation>
    <scope>NUCLEOTIDE SEQUENCE</scope>
    <source>
        <strain evidence="1">CGMCC 1.15371</strain>
    </source>
</reference>
<evidence type="ECO:0000313" key="2">
    <source>
        <dbReference type="Proteomes" id="UP000628775"/>
    </source>
</evidence>
<dbReference type="AlphaFoldDB" id="A0A8J2YJJ8"/>
<dbReference type="Proteomes" id="UP000628775">
    <property type="component" value="Unassembled WGS sequence"/>
</dbReference>
<evidence type="ECO:0000313" key="1">
    <source>
        <dbReference type="EMBL" id="GGE48141.1"/>
    </source>
</evidence>
<dbReference type="RefSeq" id="WP_188695543.1">
    <property type="nucleotide sequence ID" value="NZ_BMIR01000014.1"/>
</dbReference>
<reference evidence="1" key="1">
    <citation type="journal article" date="2014" name="Int. J. Syst. Evol. Microbiol.">
        <title>Complete genome sequence of Corynebacterium casei LMG S-19264T (=DSM 44701T), isolated from a smear-ripened cheese.</title>
        <authorList>
            <consortium name="US DOE Joint Genome Institute (JGI-PGF)"/>
            <person name="Walter F."/>
            <person name="Albersmeier A."/>
            <person name="Kalinowski J."/>
            <person name="Ruckert C."/>
        </authorList>
    </citation>
    <scope>NUCLEOTIDE SEQUENCE</scope>
    <source>
        <strain evidence="1">CGMCC 1.15371</strain>
    </source>
</reference>
<gene>
    <name evidence="1" type="ORF">GCM10011391_28670</name>
</gene>
<sequence length="83" mass="9490">MFINLGEDTIIRTDEVIAIFDYDLFRNDVNNQQFIEKSLTNKTLMDIGEQVTKAVVLTNDTIYYSPFSPATLKKRSQNAINSP</sequence>